<sequence length="170" mass="19810">MKYYTYWSLSDLPSNSIKSFEVCLWIAIICQILWGITKRFKKQDENYEKTILLWTMGIVFSFSTSMFVYLKFYTKDLTEERIQKMLTSTQVGIVEGEISNFSSVRPASRKGVVTIERFNVDSVYFSYEDAMLGRFNSFSKTSNGIFKNGLPVRITYGKEKKEILKIEIAK</sequence>
<accession>A0A1I4XPF1</accession>
<keyword evidence="3" id="KW-1185">Reference proteome</keyword>
<organism evidence="2 3">
    <name type="scientific">Flavobacterium succinicans</name>
    <dbReference type="NCBI Taxonomy" id="29536"/>
    <lineage>
        <taxon>Bacteria</taxon>
        <taxon>Pseudomonadati</taxon>
        <taxon>Bacteroidota</taxon>
        <taxon>Flavobacteriia</taxon>
        <taxon>Flavobacteriales</taxon>
        <taxon>Flavobacteriaceae</taxon>
        <taxon>Flavobacterium</taxon>
    </lineage>
</organism>
<protein>
    <submittedName>
        <fullName evidence="2">Uncharacterized protein</fullName>
    </submittedName>
</protein>
<evidence type="ECO:0000256" key="1">
    <source>
        <dbReference type="SAM" id="Phobius"/>
    </source>
</evidence>
<dbReference type="EMBL" id="FOUT01000009">
    <property type="protein sequence ID" value="SFN27496.1"/>
    <property type="molecule type" value="Genomic_DNA"/>
</dbReference>
<keyword evidence="1" id="KW-0472">Membrane</keyword>
<keyword evidence="1" id="KW-0812">Transmembrane</keyword>
<feature type="transmembrane region" description="Helical" evidence="1">
    <location>
        <begin position="20"/>
        <end position="36"/>
    </location>
</feature>
<evidence type="ECO:0000313" key="2">
    <source>
        <dbReference type="EMBL" id="SFN27496.1"/>
    </source>
</evidence>
<proteinExistence type="predicted"/>
<keyword evidence="1" id="KW-1133">Transmembrane helix</keyword>
<feature type="transmembrane region" description="Helical" evidence="1">
    <location>
        <begin position="51"/>
        <end position="72"/>
    </location>
</feature>
<dbReference type="RefSeq" id="WP_024981217.1">
    <property type="nucleotide sequence ID" value="NZ_CBCRUM010000006.1"/>
</dbReference>
<name>A0A1I4XPF1_9FLAO</name>
<evidence type="ECO:0000313" key="3">
    <source>
        <dbReference type="Proteomes" id="UP000182961"/>
    </source>
</evidence>
<dbReference type="Proteomes" id="UP000182961">
    <property type="component" value="Unassembled WGS sequence"/>
</dbReference>
<dbReference type="AlphaFoldDB" id="A0A1I4XPF1"/>
<gene>
    <name evidence="2" type="ORF">SAMN05444143_10975</name>
</gene>
<dbReference type="eggNOG" id="ENOG5030XS5">
    <property type="taxonomic scope" value="Bacteria"/>
</dbReference>
<reference evidence="3" key="1">
    <citation type="submission" date="2016-10" db="EMBL/GenBank/DDBJ databases">
        <authorList>
            <person name="Varghese N."/>
            <person name="Submissions S."/>
        </authorList>
    </citation>
    <scope>NUCLEOTIDE SEQUENCE [LARGE SCALE GENOMIC DNA]</scope>
    <source>
        <strain evidence="3">DSM 4002</strain>
    </source>
</reference>